<gene>
    <name evidence="2" type="primary">A08p016240.1_BraROA</name>
    <name evidence="2" type="ORF">IGI04_030584</name>
</gene>
<evidence type="ECO:0000256" key="1">
    <source>
        <dbReference type="SAM" id="MobiDB-lite"/>
    </source>
</evidence>
<keyword evidence="3" id="KW-1185">Reference proteome</keyword>
<evidence type="ECO:0000313" key="3">
    <source>
        <dbReference type="Proteomes" id="UP000823674"/>
    </source>
</evidence>
<protein>
    <submittedName>
        <fullName evidence="2">Uncharacterized protein</fullName>
    </submittedName>
</protein>
<comment type="caution">
    <text evidence="2">The sequence shown here is derived from an EMBL/GenBank/DDBJ whole genome shotgun (WGS) entry which is preliminary data.</text>
</comment>
<organism evidence="2 3">
    <name type="scientific">Brassica rapa subsp. trilocularis</name>
    <dbReference type="NCBI Taxonomy" id="1813537"/>
    <lineage>
        <taxon>Eukaryota</taxon>
        <taxon>Viridiplantae</taxon>
        <taxon>Streptophyta</taxon>
        <taxon>Embryophyta</taxon>
        <taxon>Tracheophyta</taxon>
        <taxon>Spermatophyta</taxon>
        <taxon>Magnoliopsida</taxon>
        <taxon>eudicotyledons</taxon>
        <taxon>Gunneridae</taxon>
        <taxon>Pentapetalae</taxon>
        <taxon>rosids</taxon>
        <taxon>malvids</taxon>
        <taxon>Brassicales</taxon>
        <taxon>Brassicaceae</taxon>
        <taxon>Brassiceae</taxon>
        <taxon>Brassica</taxon>
    </lineage>
</organism>
<sequence length="72" mass="8076">SVSKQDYYKKPTLSRKQTNPSAAVAFPRRPVSFFWSLSPMKILGSTLSVAGKNQLVTEVPWSFSELREAESL</sequence>
<evidence type="ECO:0000313" key="2">
    <source>
        <dbReference type="EMBL" id="KAG5389043.1"/>
    </source>
</evidence>
<proteinExistence type="predicted"/>
<name>A0ABQ7LR58_BRACM</name>
<dbReference type="Proteomes" id="UP000823674">
    <property type="component" value="Chromosome A08"/>
</dbReference>
<reference evidence="2 3" key="1">
    <citation type="submission" date="2021-03" db="EMBL/GenBank/DDBJ databases">
        <authorList>
            <person name="King G.J."/>
            <person name="Bancroft I."/>
            <person name="Baten A."/>
            <person name="Bloomfield J."/>
            <person name="Borpatragohain P."/>
            <person name="He Z."/>
            <person name="Irish N."/>
            <person name="Irwin J."/>
            <person name="Liu K."/>
            <person name="Mauleon R.P."/>
            <person name="Moore J."/>
            <person name="Morris R."/>
            <person name="Ostergaard L."/>
            <person name="Wang B."/>
            <person name="Wells R."/>
        </authorList>
    </citation>
    <scope>NUCLEOTIDE SEQUENCE [LARGE SCALE GENOMIC DNA]</scope>
    <source>
        <strain evidence="2">R-o-18</strain>
        <tissue evidence="2">Leaf</tissue>
    </source>
</reference>
<accession>A0ABQ7LR58</accession>
<feature type="region of interest" description="Disordered" evidence="1">
    <location>
        <begin position="1"/>
        <end position="21"/>
    </location>
</feature>
<feature type="non-terminal residue" evidence="2">
    <location>
        <position position="1"/>
    </location>
</feature>
<dbReference type="EMBL" id="JADBGQ010000007">
    <property type="protein sequence ID" value="KAG5389043.1"/>
    <property type="molecule type" value="Genomic_DNA"/>
</dbReference>